<reference evidence="2 3" key="1">
    <citation type="submission" date="2023-03" db="EMBL/GenBank/DDBJ databases">
        <title>Genome sequence of Lichtheimia ornata CBS 291.66.</title>
        <authorList>
            <person name="Mohabir J.T."/>
            <person name="Shea T.P."/>
            <person name="Kurbessoian T."/>
            <person name="Berby B."/>
            <person name="Fontaine J."/>
            <person name="Livny J."/>
            <person name="Gnirke A."/>
            <person name="Stajich J.E."/>
            <person name="Cuomo C.A."/>
        </authorList>
    </citation>
    <scope>NUCLEOTIDE SEQUENCE [LARGE SCALE GENOMIC DNA]</scope>
    <source>
        <strain evidence="2">CBS 291.66</strain>
    </source>
</reference>
<gene>
    <name evidence="2" type="ORF">O0I10_005476</name>
</gene>
<dbReference type="EMBL" id="JARTCD010000022">
    <property type="protein sequence ID" value="KAJ8658750.1"/>
    <property type="molecule type" value="Genomic_DNA"/>
</dbReference>
<dbReference type="GeneID" id="83212888"/>
<dbReference type="Proteomes" id="UP001234581">
    <property type="component" value="Unassembled WGS sequence"/>
</dbReference>
<comment type="caution">
    <text evidence="2">The sequence shown here is derived from an EMBL/GenBank/DDBJ whole genome shotgun (WGS) entry which is preliminary data.</text>
</comment>
<feature type="region of interest" description="Disordered" evidence="1">
    <location>
        <begin position="50"/>
        <end position="91"/>
    </location>
</feature>
<sequence length="187" mass="21629">MQYHKRVHSPSEYDLLTSEHARKKYITEQFAREMAAMSLSQQDQWQHYNHFTPPPPTTTTATSAINPTMDTTPPSSPPPQQHLEQSLNKDDQDISLVKTKVNGTYLPLEQRPGDERLRIPDFILHPNRIQNVRDFARYAPPVKWRLATPNEELDVNHPTEEIEEDLYNDTTSSNSNSNNNNDFMDVD</sequence>
<dbReference type="RefSeq" id="XP_058343663.1">
    <property type="nucleotide sequence ID" value="XM_058485516.1"/>
</dbReference>
<evidence type="ECO:0000313" key="2">
    <source>
        <dbReference type="EMBL" id="KAJ8658750.1"/>
    </source>
</evidence>
<proteinExistence type="predicted"/>
<name>A0AAD7V4N8_9FUNG</name>
<accession>A0AAD7V4N8</accession>
<feature type="compositionally biased region" description="Low complexity" evidence="1">
    <location>
        <begin position="168"/>
        <end position="187"/>
    </location>
</feature>
<protein>
    <submittedName>
        <fullName evidence="2">Uncharacterized protein</fullName>
    </submittedName>
</protein>
<organism evidence="2 3">
    <name type="scientific">Lichtheimia ornata</name>
    <dbReference type="NCBI Taxonomy" id="688661"/>
    <lineage>
        <taxon>Eukaryota</taxon>
        <taxon>Fungi</taxon>
        <taxon>Fungi incertae sedis</taxon>
        <taxon>Mucoromycota</taxon>
        <taxon>Mucoromycotina</taxon>
        <taxon>Mucoromycetes</taxon>
        <taxon>Mucorales</taxon>
        <taxon>Lichtheimiaceae</taxon>
        <taxon>Lichtheimia</taxon>
    </lineage>
</organism>
<evidence type="ECO:0000313" key="3">
    <source>
        <dbReference type="Proteomes" id="UP001234581"/>
    </source>
</evidence>
<keyword evidence="3" id="KW-1185">Reference proteome</keyword>
<dbReference type="AlphaFoldDB" id="A0AAD7V4N8"/>
<evidence type="ECO:0000256" key="1">
    <source>
        <dbReference type="SAM" id="MobiDB-lite"/>
    </source>
</evidence>
<feature type="region of interest" description="Disordered" evidence="1">
    <location>
        <begin position="166"/>
        <end position="187"/>
    </location>
</feature>